<evidence type="ECO:0000256" key="3">
    <source>
        <dbReference type="ARBA" id="ARBA00022691"/>
    </source>
</evidence>
<dbReference type="InterPro" id="IPR051196">
    <property type="entry name" value="RSAD2/Viperin_antiviral"/>
</dbReference>
<evidence type="ECO:0000256" key="7">
    <source>
        <dbReference type="ARBA" id="ARBA00023118"/>
    </source>
</evidence>
<dbReference type="SFLD" id="SFLDS00029">
    <property type="entry name" value="Radical_SAM"/>
    <property type="match status" value="1"/>
</dbReference>
<keyword evidence="2" id="KW-0004">4Fe-4S</keyword>
<dbReference type="GO" id="GO:0051539">
    <property type="term" value="F:4 iron, 4 sulfur cluster binding"/>
    <property type="evidence" value="ECO:0007669"/>
    <property type="project" value="UniProtKB-KW"/>
</dbReference>
<dbReference type="GO" id="GO:0051607">
    <property type="term" value="P:defense response to virus"/>
    <property type="evidence" value="ECO:0007669"/>
    <property type="project" value="UniProtKB-KW"/>
</dbReference>
<dbReference type="SFLD" id="SFLDG01067">
    <property type="entry name" value="SPASM/twitch_domain_containing"/>
    <property type="match status" value="1"/>
</dbReference>
<dbReference type="Gene3D" id="3.20.20.70">
    <property type="entry name" value="Aldolase class I"/>
    <property type="match status" value="1"/>
</dbReference>
<sequence>MRIEAVNYHLWRKCNMRCAFCFAKYDSVLDANYTRGLPFSDAELVVKLLARFGFKKITFAGGEPTLCPWLDEIIQVASQAGMITVLVTNGSLLESRRVRALSKSLNWLVLSIDSAETRTNLVHGRAVAGRHVISVDRLVEIADVAREVGIKLRVNSVVTRVNVSENLGQTMERIKPDRWKIMRVLPIAGENDHIVDTLSVSTESFARFVDRNSRLDFRVTVVIEGNDDMLGSYVMVDPAGRFLENASGKYTASRKILDVGVELAIADMNYDVERFLARGGAYDW</sequence>
<dbReference type="GO" id="GO:0046872">
    <property type="term" value="F:metal ion binding"/>
    <property type="evidence" value="ECO:0007669"/>
    <property type="project" value="UniProtKB-KW"/>
</dbReference>
<dbReference type="InterPro" id="IPR007197">
    <property type="entry name" value="rSAM"/>
</dbReference>
<dbReference type="PROSITE" id="PS51918">
    <property type="entry name" value="RADICAL_SAM"/>
    <property type="match status" value="1"/>
</dbReference>
<evidence type="ECO:0000256" key="2">
    <source>
        <dbReference type="ARBA" id="ARBA00022485"/>
    </source>
</evidence>
<evidence type="ECO:0000256" key="4">
    <source>
        <dbReference type="ARBA" id="ARBA00022723"/>
    </source>
</evidence>
<accession>A0A2K8UJG1</accession>
<keyword evidence="11" id="KW-1185">Reference proteome</keyword>
<dbReference type="CDD" id="cd01335">
    <property type="entry name" value="Radical_SAM"/>
    <property type="match status" value="1"/>
</dbReference>
<keyword evidence="3" id="KW-0949">S-adenosyl-L-methionine</keyword>
<dbReference type="PANTHER" id="PTHR21339:SF0">
    <property type="entry name" value="S-ADENOSYLMETHIONINE-DEPENDENT NUCLEOTIDE DEHYDRATASE RSAD2"/>
    <property type="match status" value="1"/>
</dbReference>
<dbReference type="KEGG" id="tsy:THSYN_32830"/>
<keyword evidence="6" id="KW-0411">Iron-sulfur</keyword>
<feature type="domain" description="Radical SAM core" evidence="9">
    <location>
        <begin position="1"/>
        <end position="218"/>
    </location>
</feature>
<dbReference type="RefSeq" id="WP_100923284.1">
    <property type="nucleotide sequence ID" value="NZ_CP020372.1"/>
</dbReference>
<keyword evidence="10" id="KW-0614">Plasmid</keyword>
<proteinExistence type="predicted"/>
<evidence type="ECO:0000256" key="5">
    <source>
        <dbReference type="ARBA" id="ARBA00023004"/>
    </source>
</evidence>
<keyword evidence="4" id="KW-0479">Metal-binding</keyword>
<dbReference type="EMBL" id="CP020372">
    <property type="protein sequence ID" value="AUB85678.1"/>
    <property type="molecule type" value="Genomic_DNA"/>
</dbReference>
<dbReference type="NCBIfam" id="NF038283">
    <property type="entry name" value="viperin_w_prok"/>
    <property type="match status" value="1"/>
</dbReference>
<evidence type="ECO:0000256" key="8">
    <source>
        <dbReference type="ARBA" id="ARBA00039667"/>
    </source>
</evidence>
<keyword evidence="5" id="KW-0408">Iron</keyword>
<geneLocation type="plasmid" evidence="11">
    <name>pts485</name>
</geneLocation>
<dbReference type="OrthoDB" id="9792276at2"/>
<dbReference type="GO" id="GO:0003824">
    <property type="term" value="F:catalytic activity"/>
    <property type="evidence" value="ECO:0007669"/>
    <property type="project" value="InterPro"/>
</dbReference>
<dbReference type="InterPro" id="IPR058240">
    <property type="entry name" value="rSAM_sf"/>
</dbReference>
<dbReference type="PANTHER" id="PTHR21339">
    <property type="entry name" value="RADICAL S-ADENOSYL METHIONINE DOMAIN-CONTAINING PROTEIN 2"/>
    <property type="match status" value="1"/>
</dbReference>
<reference evidence="10 11" key="1">
    <citation type="submission" date="2017-03" db="EMBL/GenBank/DDBJ databases">
        <title>Complete genome sequence of Candidatus 'Thiodictyon syntrophicum' sp. nov. strain Cad16T, a photolithoautotroph purple sulfur bacterium isolated from an alpine meromictic lake.</title>
        <authorList>
            <person name="Luedin S.M."/>
            <person name="Pothier J.F."/>
            <person name="Danza F."/>
            <person name="Storelli N."/>
            <person name="Wittwer M."/>
            <person name="Tonolla M."/>
        </authorList>
    </citation>
    <scope>NUCLEOTIDE SEQUENCE [LARGE SCALE GENOMIC DNA]</scope>
    <source>
        <strain evidence="10 11">Cad16T</strain>
        <plasmid evidence="11">Plasmid pts485</plasmid>
    </source>
</reference>
<protein>
    <recommendedName>
        <fullName evidence="8">S-adenosylmethionine-dependent nucleotide dehydratase</fullName>
    </recommendedName>
</protein>
<dbReference type="InterPro" id="IPR013785">
    <property type="entry name" value="Aldolase_TIM"/>
</dbReference>
<dbReference type="SFLD" id="SFLDG01088">
    <property type="entry name" value="antiviral_proteins"/>
    <property type="match status" value="1"/>
</dbReference>
<dbReference type="SUPFAM" id="SSF102114">
    <property type="entry name" value="Radical SAM enzymes"/>
    <property type="match status" value="1"/>
</dbReference>
<dbReference type="Proteomes" id="UP000232638">
    <property type="component" value="Plasmid pTs485"/>
</dbReference>
<gene>
    <name evidence="10" type="ORF">THSYN_32830</name>
</gene>
<keyword evidence="7" id="KW-0051">Antiviral defense</keyword>
<evidence type="ECO:0000256" key="1">
    <source>
        <dbReference type="ARBA" id="ARBA00001966"/>
    </source>
</evidence>
<comment type="cofactor">
    <cofactor evidence="1">
        <name>[4Fe-4S] cluster</name>
        <dbReference type="ChEBI" id="CHEBI:49883"/>
    </cofactor>
</comment>
<evidence type="ECO:0000313" key="10">
    <source>
        <dbReference type="EMBL" id="AUB85678.1"/>
    </source>
</evidence>
<dbReference type="Pfam" id="PF04055">
    <property type="entry name" value="Radical_SAM"/>
    <property type="match status" value="1"/>
</dbReference>
<name>A0A2K8UJG1_9GAMM</name>
<evidence type="ECO:0000259" key="9">
    <source>
        <dbReference type="PROSITE" id="PS51918"/>
    </source>
</evidence>
<evidence type="ECO:0000313" key="11">
    <source>
        <dbReference type="Proteomes" id="UP000232638"/>
    </source>
</evidence>
<evidence type="ECO:0000256" key="6">
    <source>
        <dbReference type="ARBA" id="ARBA00023014"/>
    </source>
</evidence>
<organism evidence="10 11">
    <name type="scientific">Candidatus Thiodictyon syntrophicum</name>
    <dbReference type="NCBI Taxonomy" id="1166950"/>
    <lineage>
        <taxon>Bacteria</taxon>
        <taxon>Pseudomonadati</taxon>
        <taxon>Pseudomonadota</taxon>
        <taxon>Gammaproteobacteria</taxon>
        <taxon>Chromatiales</taxon>
        <taxon>Chromatiaceae</taxon>
        <taxon>Thiodictyon</taxon>
    </lineage>
</organism>
<dbReference type="AlphaFoldDB" id="A0A2K8UJG1"/>